<dbReference type="Gene3D" id="3.20.20.80">
    <property type="entry name" value="Glycosidases"/>
    <property type="match status" value="1"/>
</dbReference>
<comment type="subunit">
    <text evidence="7">Homotetramer.</text>
</comment>
<dbReference type="EMBL" id="JBAMIC010004070">
    <property type="protein sequence ID" value="KAK7087445.1"/>
    <property type="molecule type" value="Genomic_DNA"/>
</dbReference>
<dbReference type="Gene3D" id="2.60.40.10">
    <property type="entry name" value="Immunoglobulins"/>
    <property type="match status" value="1"/>
</dbReference>
<dbReference type="GO" id="GO:0005975">
    <property type="term" value="P:carbohydrate metabolic process"/>
    <property type="evidence" value="ECO:0007669"/>
    <property type="project" value="InterPro"/>
</dbReference>
<dbReference type="NCBIfam" id="NF007538">
    <property type="entry name" value="PRK10150.1"/>
    <property type="match status" value="1"/>
</dbReference>
<dbReference type="Pfam" id="PF02837">
    <property type="entry name" value="Glyco_hydro_2_N"/>
    <property type="match status" value="1"/>
</dbReference>
<name>A0AAN9AIF5_9CAEN</name>
<evidence type="ECO:0000256" key="5">
    <source>
        <dbReference type="ARBA" id="ARBA00022801"/>
    </source>
</evidence>
<evidence type="ECO:0000256" key="8">
    <source>
        <dbReference type="SAM" id="SignalP"/>
    </source>
</evidence>
<comment type="similarity">
    <text evidence="2 7">Belongs to the glycosyl hydrolase 2 family.</text>
</comment>
<dbReference type="EC" id="3.2.1.31" evidence="3 7"/>
<dbReference type="Pfam" id="PF02836">
    <property type="entry name" value="Glyco_hydro_2_C"/>
    <property type="match status" value="1"/>
</dbReference>
<dbReference type="FunFam" id="3.20.20.80:FF:000080">
    <property type="entry name" value="Beta-glucuronidase UidA"/>
    <property type="match status" value="1"/>
</dbReference>
<dbReference type="InterPro" id="IPR006102">
    <property type="entry name" value="Ig-like_GH2"/>
</dbReference>
<evidence type="ECO:0000259" key="11">
    <source>
        <dbReference type="Pfam" id="PF02837"/>
    </source>
</evidence>
<comment type="function">
    <text evidence="1 7">Plays an important role in the degradation of dermatan and keratan sulfates.</text>
</comment>
<protein>
    <recommendedName>
        <fullName evidence="4 7">Beta-glucuronidase</fullName>
        <ecNumber evidence="3 7">3.2.1.31</ecNumber>
    </recommendedName>
</protein>
<comment type="catalytic activity">
    <reaction evidence="7">
        <text>a beta-D-glucuronoside + H2O = D-glucuronate + an alcohol</text>
        <dbReference type="Rhea" id="RHEA:17633"/>
        <dbReference type="ChEBI" id="CHEBI:15377"/>
        <dbReference type="ChEBI" id="CHEBI:30879"/>
        <dbReference type="ChEBI" id="CHEBI:58720"/>
        <dbReference type="ChEBI" id="CHEBI:83411"/>
        <dbReference type="EC" id="3.2.1.31"/>
    </reaction>
</comment>
<dbReference type="Proteomes" id="UP001374579">
    <property type="component" value="Unassembled WGS sequence"/>
</dbReference>
<dbReference type="GO" id="GO:0005615">
    <property type="term" value="C:extracellular space"/>
    <property type="evidence" value="ECO:0007669"/>
    <property type="project" value="TreeGrafter"/>
</dbReference>
<dbReference type="InterPro" id="IPR023230">
    <property type="entry name" value="Glyco_hydro_2_CS"/>
</dbReference>
<dbReference type="GO" id="GO:0004566">
    <property type="term" value="F:beta-glucuronidase activity"/>
    <property type="evidence" value="ECO:0007669"/>
    <property type="project" value="UniProtKB-EC"/>
</dbReference>
<feature type="chain" id="PRO_5042899330" description="Beta-glucuronidase" evidence="8">
    <location>
        <begin position="23"/>
        <end position="621"/>
    </location>
</feature>
<evidence type="ECO:0000259" key="10">
    <source>
        <dbReference type="Pfam" id="PF02836"/>
    </source>
</evidence>
<evidence type="ECO:0000256" key="6">
    <source>
        <dbReference type="ARBA" id="ARBA00023295"/>
    </source>
</evidence>
<dbReference type="InterPro" id="IPR017853">
    <property type="entry name" value="GH"/>
</dbReference>
<evidence type="ECO:0000313" key="12">
    <source>
        <dbReference type="EMBL" id="KAK7087445.1"/>
    </source>
</evidence>
<sequence length="621" mass="70308">MAGMCRLLRCLVLSSLVLSALCNGILYPRDSESRMIKNLDGMWNFRADDSSDRNQSFHDKWWTNPLSDTGDVMVMPVPSSFNDITNDKLLRDFVGWVWYDRQFYVSQSWQNQRVVLRFGSANYRAIVWVNGQEVMSHDGGHLPFEGEIIQSVLNFKGENRVTVAVDNRLTSTTLPPGSLKSRSGHGFHYEVQGGHMDFFNYAGIHRHVHLYTTPKVYIDDITIVTSIQGTDAGVAYSIVVKGTDSHTDSNVEVSVEDREGKTVSAPPSNRLQGNIVLRNARFWWPWTMKPDDPGYMYTLKVNISGDVYRQPFGIRTVKVTSNQFQINGHPFYCHGAGKHEDSDIRGKGLDYALIARDFAMLKWLGANCFRTSHYPYAEEIMDQADKLGFVVINESPGTAIKSTANMGTVSLTHHKEVMAEMFQRDKNRPSVCMWSLANEPAVNSQQAEDYFKDLIKHTKDMDHTRPVTIPGVGSGPVAQALDVICVGSWYAWSHDIGHTEVIQLGVNSDLPGTFHANNKPIMVTAYGADAVAGFHQEPSVAYTEEYQAEVLSEYHNSFDKYRSQFLVGEMVWNFADFMTFEDYLRPHGNRKGILTRQRQPKRAGHVIRERYLMLANQTSHM</sequence>
<dbReference type="GO" id="GO:0019391">
    <property type="term" value="P:glucuronoside catabolic process"/>
    <property type="evidence" value="ECO:0007669"/>
    <property type="project" value="TreeGrafter"/>
</dbReference>
<keyword evidence="6 7" id="KW-0326">Glycosidase</keyword>
<dbReference type="GO" id="GO:0030246">
    <property type="term" value="F:carbohydrate binding"/>
    <property type="evidence" value="ECO:0007669"/>
    <property type="project" value="TreeGrafter"/>
</dbReference>
<dbReference type="SUPFAM" id="SSF49303">
    <property type="entry name" value="beta-Galactosidase/glucuronidase domain"/>
    <property type="match status" value="1"/>
</dbReference>
<dbReference type="AlphaFoldDB" id="A0AAN9AIF5"/>
<evidence type="ECO:0000256" key="4">
    <source>
        <dbReference type="ARBA" id="ARBA00016205"/>
    </source>
</evidence>
<keyword evidence="5 7" id="KW-0378">Hydrolase</keyword>
<evidence type="ECO:0000256" key="2">
    <source>
        <dbReference type="ARBA" id="ARBA00007401"/>
    </source>
</evidence>
<dbReference type="InterPro" id="IPR013783">
    <property type="entry name" value="Ig-like_fold"/>
</dbReference>
<gene>
    <name evidence="12" type="ORF">V1264_021496</name>
</gene>
<dbReference type="SUPFAM" id="SSF49785">
    <property type="entry name" value="Galactose-binding domain-like"/>
    <property type="match status" value="1"/>
</dbReference>
<organism evidence="12 13">
    <name type="scientific">Littorina saxatilis</name>
    <dbReference type="NCBI Taxonomy" id="31220"/>
    <lineage>
        <taxon>Eukaryota</taxon>
        <taxon>Metazoa</taxon>
        <taxon>Spiralia</taxon>
        <taxon>Lophotrochozoa</taxon>
        <taxon>Mollusca</taxon>
        <taxon>Gastropoda</taxon>
        <taxon>Caenogastropoda</taxon>
        <taxon>Littorinimorpha</taxon>
        <taxon>Littorinoidea</taxon>
        <taxon>Littorinidae</taxon>
        <taxon>Littorina</taxon>
    </lineage>
</organism>
<dbReference type="InterPro" id="IPR008979">
    <property type="entry name" value="Galactose-bd-like_sf"/>
</dbReference>
<evidence type="ECO:0000256" key="1">
    <source>
        <dbReference type="ARBA" id="ARBA00003025"/>
    </source>
</evidence>
<dbReference type="Gene3D" id="2.60.120.260">
    <property type="entry name" value="Galactose-binding domain-like"/>
    <property type="match status" value="1"/>
</dbReference>
<dbReference type="PRINTS" id="PR00132">
    <property type="entry name" value="GLHYDRLASE2"/>
</dbReference>
<dbReference type="Pfam" id="PF00703">
    <property type="entry name" value="Glyco_hydro_2"/>
    <property type="match status" value="1"/>
</dbReference>
<comment type="activity regulation">
    <text evidence="7">Inhibited by L-aspartic acid.</text>
</comment>
<dbReference type="PROSITE" id="PS00719">
    <property type="entry name" value="GLYCOSYL_HYDROL_F2_1"/>
    <property type="match status" value="1"/>
</dbReference>
<keyword evidence="13" id="KW-1185">Reference proteome</keyword>
<keyword evidence="7" id="KW-0458">Lysosome</keyword>
<feature type="signal peptide" evidence="8">
    <location>
        <begin position="1"/>
        <end position="22"/>
    </location>
</feature>
<feature type="domain" description="Glycosyl hydrolases family 2 sugar binding" evidence="11">
    <location>
        <begin position="36"/>
        <end position="214"/>
    </location>
</feature>
<dbReference type="PANTHER" id="PTHR10066:SF67">
    <property type="entry name" value="BETA-GLUCURONIDASE"/>
    <property type="match status" value="1"/>
</dbReference>
<dbReference type="InterPro" id="IPR006104">
    <property type="entry name" value="Glyco_hydro_2_N"/>
</dbReference>
<dbReference type="SUPFAM" id="SSF51445">
    <property type="entry name" value="(Trans)glycosidases"/>
    <property type="match status" value="1"/>
</dbReference>
<feature type="domain" description="Glycoside hydrolase family 2 immunoglobulin-like beta-sandwich" evidence="9">
    <location>
        <begin position="216"/>
        <end position="315"/>
    </location>
</feature>
<evidence type="ECO:0000259" key="9">
    <source>
        <dbReference type="Pfam" id="PF00703"/>
    </source>
</evidence>
<dbReference type="InterPro" id="IPR006101">
    <property type="entry name" value="Glyco_hydro_2"/>
</dbReference>
<keyword evidence="8" id="KW-0732">Signal</keyword>
<comment type="caution">
    <text evidence="12">The sequence shown here is derived from an EMBL/GenBank/DDBJ whole genome shotgun (WGS) entry which is preliminary data.</text>
</comment>
<dbReference type="FunFam" id="2.60.120.260:FF:000027">
    <property type="entry name" value="Beta-glucuronidase"/>
    <property type="match status" value="1"/>
</dbReference>
<reference evidence="12 13" key="1">
    <citation type="submission" date="2024-02" db="EMBL/GenBank/DDBJ databases">
        <title>Chromosome-scale genome assembly of the rough periwinkle Littorina saxatilis.</title>
        <authorList>
            <person name="De Jode A."/>
            <person name="Faria R."/>
            <person name="Formenti G."/>
            <person name="Sims Y."/>
            <person name="Smith T.P."/>
            <person name="Tracey A."/>
            <person name="Wood J.M.D."/>
            <person name="Zagrodzka Z.B."/>
            <person name="Johannesson K."/>
            <person name="Butlin R.K."/>
            <person name="Leder E.H."/>
        </authorList>
    </citation>
    <scope>NUCLEOTIDE SEQUENCE [LARGE SCALE GENOMIC DNA]</scope>
    <source>
        <strain evidence="12">Snail1</strain>
        <tissue evidence="12">Muscle</tissue>
    </source>
</reference>
<evidence type="ECO:0000256" key="3">
    <source>
        <dbReference type="ARBA" id="ARBA00012761"/>
    </source>
</evidence>
<evidence type="ECO:0000313" key="13">
    <source>
        <dbReference type="Proteomes" id="UP001374579"/>
    </source>
</evidence>
<dbReference type="InterPro" id="IPR006103">
    <property type="entry name" value="Glyco_hydro_2_cat"/>
</dbReference>
<feature type="domain" description="Glycoside hydrolase family 2 catalytic" evidence="10">
    <location>
        <begin position="317"/>
        <end position="614"/>
    </location>
</feature>
<dbReference type="PANTHER" id="PTHR10066">
    <property type="entry name" value="BETA-GLUCURONIDASE"/>
    <property type="match status" value="1"/>
</dbReference>
<accession>A0AAN9AIF5</accession>
<evidence type="ECO:0000256" key="7">
    <source>
        <dbReference type="RuleBase" id="RU361154"/>
    </source>
</evidence>
<dbReference type="InterPro" id="IPR036156">
    <property type="entry name" value="Beta-gal/glucu_dom_sf"/>
</dbReference>
<proteinExistence type="inferred from homology"/>